<evidence type="ECO:0000313" key="13">
    <source>
        <dbReference type="EMBL" id="RVT57120.1"/>
    </source>
</evidence>
<dbReference type="GO" id="GO:0005507">
    <property type="term" value="F:copper ion binding"/>
    <property type="evidence" value="ECO:0007669"/>
    <property type="project" value="InterPro"/>
</dbReference>
<dbReference type="GO" id="GO:0046688">
    <property type="term" value="P:response to copper ion"/>
    <property type="evidence" value="ECO:0007669"/>
    <property type="project" value="InterPro"/>
</dbReference>
<feature type="chain" id="PRO_5038939617" description="Copper resistance protein CopC" evidence="10">
    <location>
        <begin position="25"/>
        <end position="547"/>
    </location>
</feature>
<keyword evidence="4" id="KW-0479">Metal-binding</keyword>
<feature type="transmembrane region" description="Helical" evidence="9">
    <location>
        <begin position="293"/>
        <end position="318"/>
    </location>
</feature>
<evidence type="ECO:0000256" key="3">
    <source>
        <dbReference type="ARBA" id="ARBA00022692"/>
    </source>
</evidence>
<dbReference type="GO" id="GO:0042597">
    <property type="term" value="C:periplasmic space"/>
    <property type="evidence" value="ECO:0007669"/>
    <property type="project" value="InterPro"/>
</dbReference>
<dbReference type="SUPFAM" id="SSF81296">
    <property type="entry name" value="E set domains"/>
    <property type="match status" value="1"/>
</dbReference>
<dbReference type="InterPro" id="IPR014755">
    <property type="entry name" value="Cu-Rt/internalin_Ig-like"/>
</dbReference>
<dbReference type="Gene3D" id="2.60.40.1220">
    <property type="match status" value="1"/>
</dbReference>
<dbReference type="PANTHER" id="PTHR34820:SF4">
    <property type="entry name" value="INNER MEMBRANE PROTEIN YEBZ"/>
    <property type="match status" value="1"/>
</dbReference>
<dbReference type="InterPro" id="IPR014756">
    <property type="entry name" value="Ig_E-set"/>
</dbReference>
<evidence type="ECO:0000256" key="7">
    <source>
        <dbReference type="ARBA" id="ARBA00023008"/>
    </source>
</evidence>
<evidence type="ECO:0000256" key="8">
    <source>
        <dbReference type="ARBA" id="ARBA00023136"/>
    </source>
</evidence>
<feature type="signal peptide" evidence="10">
    <location>
        <begin position="1"/>
        <end position="24"/>
    </location>
</feature>
<dbReference type="RefSeq" id="WP_127742116.1">
    <property type="nucleotide sequence ID" value="NZ_RZTZ01000019.1"/>
</dbReference>
<evidence type="ECO:0008006" key="15">
    <source>
        <dbReference type="Google" id="ProtNLM"/>
    </source>
</evidence>
<keyword evidence="7" id="KW-0186">Copper</keyword>
<accession>A0A437K456</accession>
<dbReference type="Pfam" id="PF05425">
    <property type="entry name" value="CopD"/>
    <property type="match status" value="1"/>
</dbReference>
<dbReference type="PANTHER" id="PTHR34820">
    <property type="entry name" value="INNER MEMBRANE PROTEIN YEBZ"/>
    <property type="match status" value="1"/>
</dbReference>
<evidence type="ECO:0000259" key="11">
    <source>
        <dbReference type="Pfam" id="PF04234"/>
    </source>
</evidence>
<gene>
    <name evidence="13" type="ORF">EM808_25330</name>
</gene>
<evidence type="ECO:0000256" key="9">
    <source>
        <dbReference type="SAM" id="Phobius"/>
    </source>
</evidence>
<keyword evidence="6 9" id="KW-1133">Transmembrane helix</keyword>
<dbReference type="AlphaFoldDB" id="A0A437K456"/>
<reference evidence="13 14" key="1">
    <citation type="submission" date="2019-01" db="EMBL/GenBank/DDBJ databases">
        <title>Bacillus sp. M5HDSG1-1, whole genome shotgun sequence.</title>
        <authorList>
            <person name="Tuo L."/>
        </authorList>
    </citation>
    <scope>NUCLEOTIDE SEQUENCE [LARGE SCALE GENOMIC DNA]</scope>
    <source>
        <strain evidence="13 14">M5HDSG1-1</strain>
    </source>
</reference>
<dbReference type="Proteomes" id="UP000288024">
    <property type="component" value="Unassembled WGS sequence"/>
</dbReference>
<keyword evidence="8 9" id="KW-0472">Membrane</keyword>
<evidence type="ECO:0000313" key="14">
    <source>
        <dbReference type="Proteomes" id="UP000288024"/>
    </source>
</evidence>
<comment type="caution">
    <text evidence="13">The sequence shown here is derived from an EMBL/GenBank/DDBJ whole genome shotgun (WGS) entry which is preliminary data.</text>
</comment>
<dbReference type="InterPro" id="IPR008457">
    <property type="entry name" value="Cu-R_CopD_dom"/>
</dbReference>
<evidence type="ECO:0000256" key="2">
    <source>
        <dbReference type="ARBA" id="ARBA00022475"/>
    </source>
</evidence>
<dbReference type="Pfam" id="PF04234">
    <property type="entry name" value="CopC"/>
    <property type="match status" value="1"/>
</dbReference>
<evidence type="ECO:0000256" key="1">
    <source>
        <dbReference type="ARBA" id="ARBA00004651"/>
    </source>
</evidence>
<feature type="domain" description="Copper resistance protein D" evidence="12">
    <location>
        <begin position="336"/>
        <end position="428"/>
    </location>
</feature>
<feature type="transmembrane region" description="Helical" evidence="9">
    <location>
        <begin position="373"/>
        <end position="394"/>
    </location>
</feature>
<feature type="transmembrane region" description="Helical" evidence="9">
    <location>
        <begin position="234"/>
        <end position="252"/>
    </location>
</feature>
<dbReference type="GO" id="GO:0006825">
    <property type="term" value="P:copper ion transport"/>
    <property type="evidence" value="ECO:0007669"/>
    <property type="project" value="InterPro"/>
</dbReference>
<keyword evidence="5 10" id="KW-0732">Signal</keyword>
<keyword evidence="14" id="KW-1185">Reference proteome</keyword>
<feature type="transmembrane region" description="Helical" evidence="9">
    <location>
        <begin position="414"/>
        <end position="432"/>
    </location>
</feature>
<evidence type="ECO:0000256" key="5">
    <source>
        <dbReference type="ARBA" id="ARBA00022729"/>
    </source>
</evidence>
<feature type="transmembrane region" description="Helical" evidence="9">
    <location>
        <begin position="339"/>
        <end position="361"/>
    </location>
</feature>
<evidence type="ECO:0000256" key="6">
    <source>
        <dbReference type="ARBA" id="ARBA00022989"/>
    </source>
</evidence>
<dbReference type="InterPro" id="IPR007348">
    <property type="entry name" value="CopC_dom"/>
</dbReference>
<protein>
    <recommendedName>
        <fullName evidence="15">Copper resistance protein CopC</fullName>
    </recommendedName>
</protein>
<organism evidence="13 14">
    <name type="scientific">Niallia taxi</name>
    <dbReference type="NCBI Taxonomy" id="2499688"/>
    <lineage>
        <taxon>Bacteria</taxon>
        <taxon>Bacillati</taxon>
        <taxon>Bacillota</taxon>
        <taxon>Bacilli</taxon>
        <taxon>Bacillales</taxon>
        <taxon>Bacillaceae</taxon>
        <taxon>Niallia</taxon>
    </lineage>
</organism>
<dbReference type="GO" id="GO:0005886">
    <property type="term" value="C:plasma membrane"/>
    <property type="evidence" value="ECO:0007669"/>
    <property type="project" value="UniProtKB-SubCell"/>
</dbReference>
<proteinExistence type="predicted"/>
<name>A0A437K456_9BACI</name>
<sequence>MKLKFFSGVFLVMMLLFTINISNASAHAYIVNSSPSENESLDDSPTKATIEYNEKIQSGFAVLNVTNSAGEKVDEGNVTVEDKTISVDLKANLKNDVYTMEWRVVSADGHSITGLVPFSIGELPEGVVLPQEQYTADKSSMISVSINKVLLYSGFSLYMGLVLFYLVWFRPNGLEPKIAGRTKRYAVVALTLIGLGLLSFIVIQTQVNAGVSFFQALKPSLLLETLQSTKEGTIWSIQMVLFLLLVLAQVLIFKKGALLKKRLWILPLISFVGILLCKAFIGHPSSSPYENVAIIMNFFHLTAASIWLGGIIVIIFLLKEGVFAKEGEQHDIYWNTLQAYSMWALFTVAVLAISGAVNGSLLIPDFHSLVSTAYGITLLVKVGIFALMIGFGAYHLVSRTMLSRKKFYKKTIKIEMVLGVLLLIVTSVFTQLQTPTLPIDKPFYSEAEISYNENLSLAVSPKKTGIQNQYEVNLFDNDRDPLKDPEQITIELKQGDQQTSITLEKAGEGKYTAENLQLNSPGKWEATVHLLFKDLDSYDIPFEFNVR</sequence>
<feature type="transmembrane region" description="Helical" evidence="9">
    <location>
        <begin position="264"/>
        <end position="281"/>
    </location>
</feature>
<feature type="transmembrane region" description="Helical" evidence="9">
    <location>
        <begin position="149"/>
        <end position="168"/>
    </location>
</feature>
<dbReference type="InterPro" id="IPR032694">
    <property type="entry name" value="CopC/D"/>
</dbReference>
<comment type="subcellular location">
    <subcellularLocation>
        <location evidence="1">Cell membrane</location>
        <topology evidence="1">Multi-pass membrane protein</topology>
    </subcellularLocation>
</comment>
<feature type="transmembrane region" description="Helical" evidence="9">
    <location>
        <begin position="189"/>
        <end position="214"/>
    </location>
</feature>
<feature type="domain" description="CopC" evidence="11">
    <location>
        <begin position="27"/>
        <end position="120"/>
    </location>
</feature>
<evidence type="ECO:0000259" key="12">
    <source>
        <dbReference type="Pfam" id="PF05425"/>
    </source>
</evidence>
<evidence type="ECO:0000256" key="4">
    <source>
        <dbReference type="ARBA" id="ARBA00022723"/>
    </source>
</evidence>
<evidence type="ECO:0000256" key="10">
    <source>
        <dbReference type="SAM" id="SignalP"/>
    </source>
</evidence>
<keyword evidence="3 9" id="KW-0812">Transmembrane</keyword>
<keyword evidence="2" id="KW-1003">Cell membrane</keyword>
<dbReference type="EMBL" id="RZTZ01000019">
    <property type="protein sequence ID" value="RVT57120.1"/>
    <property type="molecule type" value="Genomic_DNA"/>
</dbReference>